<gene>
    <name evidence="1" type="ORF">BDZ83DRAFT_797487</name>
</gene>
<proteinExistence type="predicted"/>
<accession>A0AAD8UB19</accession>
<dbReference type="RefSeq" id="XP_060358296.1">
    <property type="nucleotide sequence ID" value="XM_060515896.1"/>
</dbReference>
<dbReference type="AlphaFoldDB" id="A0AAD8UB19"/>
<dbReference type="GeneID" id="85399794"/>
<sequence length="330" mass="38019">MSLKRKRDMSQIFRSRALTFIIGKDQVEHTGHEIVFLALSPSFKNFIKQRTAVRVDVANRVVNRKHSSLVTWSDIEPATFVNLTEYAYSRDYTVPALSQSYRNVASKAVKGKHGGHDMPGPESDAGTIYAAGNVETSTTKSISQVESQRREPINRQNTQQPEIPSLYMWMRSASRDSQSQQHSSARYKLCETLFPIPSEAAQTTTEDWLDDVKQHHRTGYKEVFLAHAELYLVANRFSMTELKELCLHKLRQSLLHAPRTDEMLRATIDTIRHVYANIESRDNDLRKLLVHFCLTDMEWMTRDENLELVLESVPAFAIDLFREIAHEYCK</sequence>
<evidence type="ECO:0008006" key="3">
    <source>
        <dbReference type="Google" id="ProtNLM"/>
    </source>
</evidence>
<name>A0AAD8UB19_GLOAC</name>
<dbReference type="Gene3D" id="3.30.710.10">
    <property type="entry name" value="Potassium Channel Kv1.1, Chain A"/>
    <property type="match status" value="1"/>
</dbReference>
<keyword evidence="2" id="KW-1185">Reference proteome</keyword>
<dbReference type="EMBL" id="JAHMHS010000195">
    <property type="protein sequence ID" value="KAK1708418.1"/>
    <property type="molecule type" value="Genomic_DNA"/>
</dbReference>
<evidence type="ECO:0000313" key="2">
    <source>
        <dbReference type="Proteomes" id="UP001244207"/>
    </source>
</evidence>
<organism evidence="1 2">
    <name type="scientific">Glomerella acutata</name>
    <name type="common">Colletotrichum acutatum</name>
    <dbReference type="NCBI Taxonomy" id="27357"/>
    <lineage>
        <taxon>Eukaryota</taxon>
        <taxon>Fungi</taxon>
        <taxon>Dikarya</taxon>
        <taxon>Ascomycota</taxon>
        <taxon>Pezizomycotina</taxon>
        <taxon>Sordariomycetes</taxon>
        <taxon>Hypocreomycetidae</taxon>
        <taxon>Glomerellales</taxon>
        <taxon>Glomerellaceae</taxon>
        <taxon>Colletotrichum</taxon>
        <taxon>Colletotrichum acutatum species complex</taxon>
    </lineage>
</organism>
<protein>
    <recommendedName>
        <fullName evidence="3">BTB domain-containing protein</fullName>
    </recommendedName>
</protein>
<evidence type="ECO:0000313" key="1">
    <source>
        <dbReference type="EMBL" id="KAK1708418.1"/>
    </source>
</evidence>
<reference evidence="1" key="1">
    <citation type="submission" date="2021-12" db="EMBL/GenBank/DDBJ databases">
        <title>Comparative genomics, transcriptomics and evolutionary studies reveal genomic signatures of adaptation to plant cell wall in hemibiotrophic fungi.</title>
        <authorList>
            <consortium name="DOE Joint Genome Institute"/>
            <person name="Baroncelli R."/>
            <person name="Diaz J.F."/>
            <person name="Benocci T."/>
            <person name="Peng M."/>
            <person name="Battaglia E."/>
            <person name="Haridas S."/>
            <person name="Andreopoulos W."/>
            <person name="Labutti K."/>
            <person name="Pangilinan J."/>
            <person name="Floch G.L."/>
            <person name="Makela M.R."/>
            <person name="Henrissat B."/>
            <person name="Grigoriev I.V."/>
            <person name="Crouch J.A."/>
            <person name="De Vries R.P."/>
            <person name="Sukno S.A."/>
            <person name="Thon M.R."/>
        </authorList>
    </citation>
    <scope>NUCLEOTIDE SEQUENCE</scope>
    <source>
        <strain evidence="1">CBS 112980</strain>
    </source>
</reference>
<comment type="caution">
    <text evidence="1">The sequence shown here is derived from an EMBL/GenBank/DDBJ whole genome shotgun (WGS) entry which is preliminary data.</text>
</comment>
<dbReference type="InterPro" id="IPR011333">
    <property type="entry name" value="SKP1/BTB/POZ_sf"/>
</dbReference>
<dbReference type="Proteomes" id="UP001244207">
    <property type="component" value="Unassembled WGS sequence"/>
</dbReference>
<dbReference type="PANTHER" id="PTHR47843">
    <property type="entry name" value="BTB DOMAIN-CONTAINING PROTEIN-RELATED"/>
    <property type="match status" value="1"/>
</dbReference>